<dbReference type="SUPFAM" id="SSF53649">
    <property type="entry name" value="Alkaline phosphatase-like"/>
    <property type="match status" value="1"/>
</dbReference>
<proteinExistence type="predicted"/>
<dbReference type="InterPro" id="IPR017850">
    <property type="entry name" value="Alkaline_phosphatase_core_sf"/>
</dbReference>
<dbReference type="AlphaFoldDB" id="A0A1M5UKI4"/>
<keyword evidence="1" id="KW-0732">Signal</keyword>
<dbReference type="OrthoDB" id="8355658at2"/>
<reference evidence="2 3" key="1">
    <citation type="submission" date="2016-11" db="EMBL/GenBank/DDBJ databases">
        <authorList>
            <person name="Jaros S."/>
            <person name="Januszkiewicz K."/>
            <person name="Wedrychowicz H."/>
        </authorList>
    </citation>
    <scope>NUCLEOTIDE SEQUENCE [LARGE SCALE GENOMIC DNA]</scope>
    <source>
        <strain evidence="2 3">GAS242</strain>
    </source>
</reference>
<evidence type="ECO:0000313" key="2">
    <source>
        <dbReference type="EMBL" id="SHH63515.1"/>
    </source>
</evidence>
<sequence>MNRFIRLAVAVLLGSTALSTAVRADEDDNGHSAIKHVLLISVDGMHEVDLQRYVKGHPTSNFAKLLRHGLHYTDAHTSHPSDSFPGLLAFMTGASPKTHGIFYDDSYDHTLYPPGSNCQGTAGTEATYFEALDYDLTKLDGGGPAGSDHINPANLPMRKVGSTCQVVYPNQYLKNDTTTIMEVIHAAGKRTAWSDKHPAYQIISGPSGKGLDELYAPEINSTSVLATAPQLVPTPQASDDWTVNPVYTRYYDNLKVTAVLNWIKGLDHTGTTTVGVPAIFGMNFQAVSVGQKVTADGYTDAIGTPSAQLELSLDFVDSSLGQMLAQLDNQHLIQSTLVIVGAKHGQSPIDVSQLHMLQGSANPRLLFGHADVIDPVDLLTAGGVAVAQETADDVSLIWLADQTQAKKAVAILENDRALLNHARIEKIYAGDDLQDKFGDPALGRTPDIIIQPIHGTIYSRSAAKVSEHGGLTDDDTHVLLVAANPSFEGAVIGDKVENKQVAPTILRVLGLDADKLTGARAEHTRALPGFDR</sequence>
<accession>A0A1M5UKI4</accession>
<evidence type="ECO:0000313" key="3">
    <source>
        <dbReference type="Proteomes" id="UP000190675"/>
    </source>
</evidence>
<dbReference type="Pfam" id="PF01663">
    <property type="entry name" value="Phosphodiest"/>
    <property type="match status" value="1"/>
</dbReference>
<dbReference type="InterPro" id="IPR002591">
    <property type="entry name" value="Phosphodiest/P_Trfase"/>
</dbReference>
<name>A0A1M5UKI4_9BRAD</name>
<feature type="signal peptide" evidence="1">
    <location>
        <begin position="1"/>
        <end position="24"/>
    </location>
</feature>
<dbReference type="Proteomes" id="UP000190675">
    <property type="component" value="Chromosome I"/>
</dbReference>
<dbReference type="PANTHER" id="PTHR10151:SF120">
    <property type="entry name" value="BIS(5'-ADENOSYL)-TRIPHOSPHATASE"/>
    <property type="match status" value="1"/>
</dbReference>
<dbReference type="GO" id="GO:0016787">
    <property type="term" value="F:hydrolase activity"/>
    <property type="evidence" value="ECO:0007669"/>
    <property type="project" value="UniProtKB-ARBA"/>
</dbReference>
<organism evidence="2 3">
    <name type="scientific">Bradyrhizobium erythrophlei</name>
    <dbReference type="NCBI Taxonomy" id="1437360"/>
    <lineage>
        <taxon>Bacteria</taxon>
        <taxon>Pseudomonadati</taxon>
        <taxon>Pseudomonadota</taxon>
        <taxon>Alphaproteobacteria</taxon>
        <taxon>Hyphomicrobiales</taxon>
        <taxon>Nitrobacteraceae</taxon>
        <taxon>Bradyrhizobium</taxon>
    </lineage>
</organism>
<dbReference type="EMBL" id="LT670818">
    <property type="protein sequence ID" value="SHH63515.1"/>
    <property type="molecule type" value="Genomic_DNA"/>
</dbReference>
<protein>
    <submittedName>
        <fullName evidence="2">Predicted pyrophosphatase or phosphodiesterase, AlkP superfamily</fullName>
    </submittedName>
</protein>
<gene>
    <name evidence="2" type="ORF">SAMN05444169_8484</name>
</gene>
<evidence type="ECO:0000256" key="1">
    <source>
        <dbReference type="SAM" id="SignalP"/>
    </source>
</evidence>
<dbReference type="Gene3D" id="3.40.720.10">
    <property type="entry name" value="Alkaline Phosphatase, subunit A"/>
    <property type="match status" value="1"/>
</dbReference>
<dbReference type="PANTHER" id="PTHR10151">
    <property type="entry name" value="ECTONUCLEOTIDE PYROPHOSPHATASE/PHOSPHODIESTERASE"/>
    <property type="match status" value="1"/>
</dbReference>
<feature type="chain" id="PRO_5013268626" evidence="1">
    <location>
        <begin position="25"/>
        <end position="532"/>
    </location>
</feature>